<gene>
    <name evidence="5" type="ORF">DSM3645_20657</name>
</gene>
<evidence type="ECO:0000256" key="3">
    <source>
        <dbReference type="SAM" id="Phobius"/>
    </source>
</evidence>
<dbReference type="EMBL" id="AANZ01000006">
    <property type="protein sequence ID" value="EAQ81021.1"/>
    <property type="molecule type" value="Genomic_DNA"/>
</dbReference>
<evidence type="ECO:0000256" key="2">
    <source>
        <dbReference type="SAM" id="MobiDB-lite"/>
    </source>
</evidence>
<proteinExistence type="predicted"/>
<keyword evidence="3" id="KW-0812">Transmembrane</keyword>
<sequence length="543" mass="59432">MVTQVDPFHSPLLGKPLSPLVLRVEGTERDGQIVRLERAKCVIGSAASCTLRLAAAGVRPRHCVIWRGSAGMILQRVEADVLVNGQSVCEAALVAGDLITVGAVTFRIDPDSAQVDSLASQRHLQTLERRLGEIRGRNRRRMHRLVDLVRQSTSPANPVAPQPTAPPEDTAAVERLAETERLLEEMQQQRDANETKINELQQQLEKLEQDYCELDAAGSSAAPEVTEAQDKAHRDAADANERLQVLSRGWSQREAELIQRIEELENMSHQLGASPAHFALTETEQAADTVDAEDEPQEYAPEPAAPQASAADVLAKFGFNPDADDDEEEEYDEPSPPVMAVSDDEPAENSADADDVSIEEYMSSLMNRVRGREGTSTNPSPSQQAAAPKPPEPPQPEKDQTPFNPGEFVPSRKAPEQTSDLRALRDLANQSARSAIDSHTVKRWNNMYVTKVIVSFVALTTAICLLVETKSFVSLQFLGAAIGIIISIFWGFQAAIVYNQVRTARKLADGQEIKILDESLMGFDSPEIGHDDVDDAPQSTEAE</sequence>
<feature type="transmembrane region" description="Helical" evidence="3">
    <location>
        <begin position="448"/>
        <end position="469"/>
    </location>
</feature>
<dbReference type="CDD" id="cd00060">
    <property type="entry name" value="FHA"/>
    <property type="match status" value="1"/>
</dbReference>
<dbReference type="Pfam" id="PF16697">
    <property type="entry name" value="Yop-YscD_cpl"/>
    <property type="match status" value="1"/>
</dbReference>
<dbReference type="InterPro" id="IPR008984">
    <property type="entry name" value="SMAD_FHA_dom_sf"/>
</dbReference>
<evidence type="ECO:0000313" key="6">
    <source>
        <dbReference type="Proteomes" id="UP000004358"/>
    </source>
</evidence>
<evidence type="ECO:0000256" key="1">
    <source>
        <dbReference type="SAM" id="Coils"/>
    </source>
</evidence>
<reference evidence="5 6" key="1">
    <citation type="submission" date="2006-02" db="EMBL/GenBank/DDBJ databases">
        <authorList>
            <person name="Amann R."/>
            <person name="Ferriera S."/>
            <person name="Johnson J."/>
            <person name="Kravitz S."/>
            <person name="Halpern A."/>
            <person name="Remington K."/>
            <person name="Beeson K."/>
            <person name="Tran B."/>
            <person name="Rogers Y.-H."/>
            <person name="Friedman R."/>
            <person name="Venter J.C."/>
        </authorList>
    </citation>
    <scope>NUCLEOTIDE SEQUENCE [LARGE SCALE GENOMIC DNA]</scope>
    <source>
        <strain evidence="5 6">DSM 3645</strain>
    </source>
</reference>
<feature type="region of interest" description="Disordered" evidence="2">
    <location>
        <begin position="370"/>
        <end position="416"/>
    </location>
</feature>
<feature type="transmembrane region" description="Helical" evidence="3">
    <location>
        <begin position="475"/>
        <end position="498"/>
    </location>
</feature>
<evidence type="ECO:0000259" key="4">
    <source>
        <dbReference type="Pfam" id="PF16697"/>
    </source>
</evidence>
<dbReference type="STRING" id="314230.DSM3645_20657"/>
<dbReference type="Proteomes" id="UP000004358">
    <property type="component" value="Unassembled WGS sequence"/>
</dbReference>
<dbReference type="eggNOG" id="COG1716">
    <property type="taxonomic scope" value="Bacteria"/>
</dbReference>
<dbReference type="AlphaFoldDB" id="A3ZQT1"/>
<dbReference type="OrthoDB" id="292915at2"/>
<feature type="compositionally biased region" description="Acidic residues" evidence="2">
    <location>
        <begin position="322"/>
        <end position="333"/>
    </location>
</feature>
<organism evidence="5 6">
    <name type="scientific">Blastopirellula marina DSM 3645</name>
    <dbReference type="NCBI Taxonomy" id="314230"/>
    <lineage>
        <taxon>Bacteria</taxon>
        <taxon>Pseudomonadati</taxon>
        <taxon>Planctomycetota</taxon>
        <taxon>Planctomycetia</taxon>
        <taxon>Pirellulales</taxon>
        <taxon>Pirellulaceae</taxon>
        <taxon>Blastopirellula</taxon>
    </lineage>
</organism>
<keyword evidence="3" id="KW-0472">Membrane</keyword>
<dbReference type="Gene3D" id="2.60.200.20">
    <property type="match status" value="1"/>
</dbReference>
<evidence type="ECO:0000313" key="5">
    <source>
        <dbReference type="EMBL" id="EAQ81021.1"/>
    </source>
</evidence>
<feature type="compositionally biased region" description="Acidic residues" evidence="2">
    <location>
        <begin position="342"/>
        <end position="355"/>
    </location>
</feature>
<feature type="region of interest" description="Disordered" evidence="2">
    <location>
        <begin position="524"/>
        <end position="543"/>
    </location>
</feature>
<feature type="domain" description="YscD cytoplasmic" evidence="4">
    <location>
        <begin position="30"/>
        <end position="110"/>
    </location>
</feature>
<accession>A3ZQT1</accession>
<keyword evidence="1" id="KW-0175">Coiled coil</keyword>
<protein>
    <recommendedName>
        <fullName evidence="4">YscD cytoplasmic domain-containing protein</fullName>
    </recommendedName>
</protein>
<dbReference type="InterPro" id="IPR032030">
    <property type="entry name" value="YscD_cytoplasmic_dom"/>
</dbReference>
<dbReference type="eggNOG" id="COG1196">
    <property type="taxonomic scope" value="Bacteria"/>
</dbReference>
<dbReference type="RefSeq" id="WP_002652028.1">
    <property type="nucleotide sequence ID" value="NZ_CH672376.1"/>
</dbReference>
<dbReference type="SUPFAM" id="SSF49879">
    <property type="entry name" value="SMAD/FHA domain"/>
    <property type="match status" value="1"/>
</dbReference>
<comment type="caution">
    <text evidence="5">The sequence shown here is derived from an EMBL/GenBank/DDBJ whole genome shotgun (WGS) entry which is preliminary data.</text>
</comment>
<keyword evidence="3" id="KW-1133">Transmembrane helix</keyword>
<name>A3ZQT1_9BACT</name>
<dbReference type="HOGENOM" id="CLU_501235_0_0_0"/>
<feature type="region of interest" description="Disordered" evidence="2">
    <location>
        <begin position="285"/>
        <end position="355"/>
    </location>
</feature>
<feature type="coiled-coil region" evidence="1">
    <location>
        <begin position="169"/>
        <end position="217"/>
    </location>
</feature>
<feature type="compositionally biased region" description="Low complexity" evidence="2">
    <location>
        <begin position="298"/>
        <end position="312"/>
    </location>
</feature>